<dbReference type="Proteomes" id="UP000319555">
    <property type="component" value="Unassembled WGS sequence"/>
</dbReference>
<keyword evidence="2" id="KW-0969">Cilium</keyword>
<organism evidence="2 3">
    <name type="scientific">Ruegeria faecimaris</name>
    <dbReference type="NCBI Taxonomy" id="686389"/>
    <lineage>
        <taxon>Bacteria</taxon>
        <taxon>Pseudomonadati</taxon>
        <taxon>Pseudomonadota</taxon>
        <taxon>Alphaproteobacteria</taxon>
        <taxon>Rhodobacterales</taxon>
        <taxon>Roseobacteraceae</taxon>
        <taxon>Ruegeria</taxon>
    </lineage>
</organism>
<dbReference type="OrthoDB" id="7824563at2"/>
<evidence type="ECO:0000259" key="1">
    <source>
        <dbReference type="Pfam" id="PF01052"/>
    </source>
</evidence>
<dbReference type="InterPro" id="IPR001543">
    <property type="entry name" value="FliN-like_C"/>
</dbReference>
<keyword evidence="3" id="KW-1185">Reference proteome</keyword>
<dbReference type="InterPro" id="IPR036429">
    <property type="entry name" value="SpoA-like_sf"/>
</dbReference>
<keyword evidence="2" id="KW-0966">Cell projection</keyword>
<dbReference type="EMBL" id="FXTE01000008">
    <property type="protein sequence ID" value="SMO77301.1"/>
    <property type="molecule type" value="Genomic_DNA"/>
</dbReference>
<name>A0A521E1X0_9RHOB</name>
<evidence type="ECO:0000313" key="3">
    <source>
        <dbReference type="Proteomes" id="UP000319555"/>
    </source>
</evidence>
<dbReference type="AlphaFoldDB" id="A0A521E1X0"/>
<dbReference type="Pfam" id="PF01052">
    <property type="entry name" value="FliMN_C"/>
    <property type="match status" value="1"/>
</dbReference>
<dbReference type="SUPFAM" id="SSF101801">
    <property type="entry name" value="Surface presentation of antigens (SPOA)"/>
    <property type="match status" value="1"/>
</dbReference>
<keyword evidence="2" id="KW-0282">Flagellum</keyword>
<evidence type="ECO:0000313" key="2">
    <source>
        <dbReference type="EMBL" id="SMO77301.1"/>
    </source>
</evidence>
<reference evidence="2 3" key="1">
    <citation type="submission" date="2017-05" db="EMBL/GenBank/DDBJ databases">
        <authorList>
            <person name="Varghese N."/>
            <person name="Submissions S."/>
        </authorList>
    </citation>
    <scope>NUCLEOTIDE SEQUENCE [LARGE SCALE GENOMIC DNA]</scope>
    <source>
        <strain evidence="2 3">DSM 28009</strain>
    </source>
</reference>
<accession>A0A521E1X0</accession>
<protein>
    <submittedName>
        <fullName evidence="2">Flagellar motor switch protein FliM</fullName>
    </submittedName>
</protein>
<sequence length="372" mass="39759">MQEQSAVLGMTQSVSAALARKLSISQEEKGDKPRSILRALRLAFARAAEDRLQMPLSVIGAKQSCRPPGGLTQSLDEEWILLLFSGSDSSLAAICMDIGLVSAVVQAQTIGEVMPGAPSARGFTDTDAAMVSPWIEEGLSRAASLVETASDRMCLIGFEYASRLADLRTLTLAMVEEEYRVFELTVELGGGLRQGQLSVLLPIRPAETAETEVIHDEPEGRLDQASGVLRADLNTVVCRMPLSLATLTELVVGDVLPLIGARLDRTEIVAIDRSRAAIGRLGQCGGLRAVRLNETYQTQTFSQPEANEFLEASSASIHEEGPTEHGQEIMPFSPGALGQEGTELNLENSEHMVAEISQLAGLSGDESALKGS</sequence>
<dbReference type="RefSeq" id="WP_142638145.1">
    <property type="nucleotide sequence ID" value="NZ_FXTE01000008.1"/>
</dbReference>
<gene>
    <name evidence="2" type="ORF">SAMN06265380_108113</name>
</gene>
<feature type="domain" description="Flagellar motor switch protein FliN-like C-terminal" evidence="1">
    <location>
        <begin position="232"/>
        <end position="295"/>
    </location>
</feature>
<proteinExistence type="predicted"/>